<name>A0ACC0H9N3_9ERIC</name>
<sequence length="101" mass="10710">MVARLKLKGIDGRAPASGRSNNVGKGSRQNGSVTSGKGLALRNATGSRSEPVGLSVIARASSWLWLALAMAWHLSWHGMASLALSFGHGMYAVFDLRSCQR</sequence>
<protein>
    <submittedName>
        <fullName evidence="1">Uncharacterized protein</fullName>
    </submittedName>
</protein>
<evidence type="ECO:0000313" key="2">
    <source>
        <dbReference type="Proteomes" id="UP001060215"/>
    </source>
</evidence>
<dbReference type="Proteomes" id="UP001060215">
    <property type="component" value="Chromosome 5"/>
</dbReference>
<keyword evidence="2" id="KW-1185">Reference proteome</keyword>
<proteinExistence type="predicted"/>
<evidence type="ECO:0000313" key="1">
    <source>
        <dbReference type="EMBL" id="KAI8009744.1"/>
    </source>
</evidence>
<dbReference type="EMBL" id="CM045762">
    <property type="protein sequence ID" value="KAI8009744.1"/>
    <property type="molecule type" value="Genomic_DNA"/>
</dbReference>
<organism evidence="1 2">
    <name type="scientific">Camellia lanceoleosa</name>
    <dbReference type="NCBI Taxonomy" id="1840588"/>
    <lineage>
        <taxon>Eukaryota</taxon>
        <taxon>Viridiplantae</taxon>
        <taxon>Streptophyta</taxon>
        <taxon>Embryophyta</taxon>
        <taxon>Tracheophyta</taxon>
        <taxon>Spermatophyta</taxon>
        <taxon>Magnoliopsida</taxon>
        <taxon>eudicotyledons</taxon>
        <taxon>Gunneridae</taxon>
        <taxon>Pentapetalae</taxon>
        <taxon>asterids</taxon>
        <taxon>Ericales</taxon>
        <taxon>Theaceae</taxon>
        <taxon>Camellia</taxon>
    </lineage>
</organism>
<accession>A0ACC0H9N3</accession>
<reference evidence="1 2" key="1">
    <citation type="journal article" date="2022" name="Plant J.">
        <title>Chromosome-level genome of Camellia lanceoleosa provides a valuable resource for understanding genome evolution and self-incompatibility.</title>
        <authorList>
            <person name="Gong W."/>
            <person name="Xiao S."/>
            <person name="Wang L."/>
            <person name="Liao Z."/>
            <person name="Chang Y."/>
            <person name="Mo W."/>
            <person name="Hu G."/>
            <person name="Li W."/>
            <person name="Zhao G."/>
            <person name="Zhu H."/>
            <person name="Hu X."/>
            <person name="Ji K."/>
            <person name="Xiang X."/>
            <person name="Song Q."/>
            <person name="Yuan D."/>
            <person name="Jin S."/>
            <person name="Zhang L."/>
        </authorList>
    </citation>
    <scope>NUCLEOTIDE SEQUENCE [LARGE SCALE GENOMIC DNA]</scope>
    <source>
        <strain evidence="1">SQ_2022a</strain>
    </source>
</reference>
<comment type="caution">
    <text evidence="1">The sequence shown here is derived from an EMBL/GenBank/DDBJ whole genome shotgun (WGS) entry which is preliminary data.</text>
</comment>
<gene>
    <name evidence="1" type="ORF">LOK49_LG06G02398</name>
</gene>